<keyword evidence="3" id="KW-1185">Reference proteome</keyword>
<dbReference type="OrthoDB" id="721705at2759"/>
<dbReference type="Proteomes" id="UP000479710">
    <property type="component" value="Unassembled WGS sequence"/>
</dbReference>
<dbReference type="EMBL" id="SPHZ02000004">
    <property type="protein sequence ID" value="KAF0922528.1"/>
    <property type="molecule type" value="Genomic_DNA"/>
</dbReference>
<name>A0A6G1ECL9_9ORYZ</name>
<protein>
    <submittedName>
        <fullName evidence="2">Uncharacterized protein</fullName>
    </submittedName>
</protein>
<comment type="caution">
    <text evidence="2">The sequence shown here is derived from an EMBL/GenBank/DDBJ whole genome shotgun (WGS) entry which is preliminary data.</text>
</comment>
<evidence type="ECO:0000256" key="1">
    <source>
        <dbReference type="SAM" id="MobiDB-lite"/>
    </source>
</evidence>
<dbReference type="AlphaFoldDB" id="A0A6G1ECL9"/>
<proteinExistence type="predicted"/>
<organism evidence="2 3">
    <name type="scientific">Oryza meyeriana var. granulata</name>
    <dbReference type="NCBI Taxonomy" id="110450"/>
    <lineage>
        <taxon>Eukaryota</taxon>
        <taxon>Viridiplantae</taxon>
        <taxon>Streptophyta</taxon>
        <taxon>Embryophyta</taxon>
        <taxon>Tracheophyta</taxon>
        <taxon>Spermatophyta</taxon>
        <taxon>Magnoliopsida</taxon>
        <taxon>Liliopsida</taxon>
        <taxon>Poales</taxon>
        <taxon>Poaceae</taxon>
        <taxon>BOP clade</taxon>
        <taxon>Oryzoideae</taxon>
        <taxon>Oryzeae</taxon>
        <taxon>Oryzinae</taxon>
        <taxon>Oryza</taxon>
        <taxon>Oryza meyeriana</taxon>
    </lineage>
</organism>
<accession>A0A6G1ECL9</accession>
<evidence type="ECO:0000313" key="3">
    <source>
        <dbReference type="Proteomes" id="UP000479710"/>
    </source>
</evidence>
<gene>
    <name evidence="2" type="ORF">E2562_037692</name>
</gene>
<evidence type="ECO:0000313" key="2">
    <source>
        <dbReference type="EMBL" id="KAF0922528.1"/>
    </source>
</evidence>
<feature type="region of interest" description="Disordered" evidence="1">
    <location>
        <begin position="1"/>
        <end position="21"/>
    </location>
</feature>
<sequence>MAPPPHILNPTQRPRNLPARERDQPLRRIVLKHCMAAAGEEGSIAVMRGALKTTGVERGALPAGQPPLPYQERDINRQMEAVVTGYAAVAEGGGEGKLLPLPQGYVDSILALKRQTWPTPGDLDHLSPDKRLKCEEMAAFYKMLDDDFEQFQAKSVMMLRRMAATSSTRATSPVRPGYGLWSRKNGPSLTSVAWMLGSGMRRRAASKPVKFDSKLMADDERTPPSSLKARIGNPKSAFWKSFKSDLVDGVLYEREV</sequence>
<reference evidence="2 3" key="1">
    <citation type="submission" date="2019-11" db="EMBL/GenBank/DDBJ databases">
        <title>Whole genome sequence of Oryza granulata.</title>
        <authorList>
            <person name="Li W."/>
        </authorList>
    </citation>
    <scope>NUCLEOTIDE SEQUENCE [LARGE SCALE GENOMIC DNA]</scope>
    <source>
        <strain evidence="3">cv. Menghai</strain>
        <tissue evidence="2">Leaf</tissue>
    </source>
</reference>